<proteinExistence type="predicted"/>
<dbReference type="AlphaFoldDB" id="A0A8S1WCJ1"/>
<dbReference type="Proteomes" id="UP000683925">
    <property type="component" value="Unassembled WGS sequence"/>
</dbReference>
<keyword evidence="2" id="KW-1185">Reference proteome</keyword>
<name>A0A8S1WCJ1_PAROT</name>
<organism evidence="1 2">
    <name type="scientific">Paramecium octaurelia</name>
    <dbReference type="NCBI Taxonomy" id="43137"/>
    <lineage>
        <taxon>Eukaryota</taxon>
        <taxon>Sar</taxon>
        <taxon>Alveolata</taxon>
        <taxon>Ciliophora</taxon>
        <taxon>Intramacronucleata</taxon>
        <taxon>Oligohymenophorea</taxon>
        <taxon>Peniculida</taxon>
        <taxon>Parameciidae</taxon>
        <taxon>Paramecium</taxon>
    </lineage>
</organism>
<evidence type="ECO:0000313" key="1">
    <source>
        <dbReference type="EMBL" id="CAD8188008.1"/>
    </source>
</evidence>
<gene>
    <name evidence="1" type="ORF">POCTA_138.1.T0910184</name>
</gene>
<protein>
    <submittedName>
        <fullName evidence="1">Uncharacterized protein</fullName>
    </submittedName>
</protein>
<reference evidence="1" key="1">
    <citation type="submission" date="2021-01" db="EMBL/GenBank/DDBJ databases">
        <authorList>
            <consortium name="Genoscope - CEA"/>
            <person name="William W."/>
        </authorList>
    </citation>
    <scope>NUCLEOTIDE SEQUENCE</scope>
</reference>
<evidence type="ECO:0000313" key="2">
    <source>
        <dbReference type="Proteomes" id="UP000683925"/>
    </source>
</evidence>
<sequence length="41" mass="4717">MQDNSQMGRLGTGILAQQIMHIQHRHNCKQSDQELIMIKIA</sequence>
<comment type="caution">
    <text evidence="1">The sequence shown here is derived from an EMBL/GenBank/DDBJ whole genome shotgun (WGS) entry which is preliminary data.</text>
</comment>
<dbReference type="EMBL" id="CAJJDP010000090">
    <property type="protein sequence ID" value="CAD8188008.1"/>
    <property type="molecule type" value="Genomic_DNA"/>
</dbReference>
<accession>A0A8S1WCJ1</accession>